<reference evidence="8 9" key="1">
    <citation type="submission" date="2020-06" db="EMBL/GenBank/DDBJ databases">
        <authorList>
            <person name="Isaeva M.P."/>
            <person name="Chernysheva N.Y."/>
        </authorList>
    </citation>
    <scope>NUCLEOTIDE SEQUENCE [LARGE SCALE GENOMIC DNA]</scope>
    <source>
        <strain evidence="8 9">KMM 6746</strain>
    </source>
</reference>
<dbReference type="RefSeq" id="WP_214611559.1">
    <property type="nucleotide sequence ID" value="NZ_JACATN010000003.1"/>
</dbReference>
<keyword evidence="2" id="KW-0479">Metal-binding</keyword>
<dbReference type="Gene3D" id="3.30.1120.10">
    <property type="match status" value="1"/>
</dbReference>
<sequence length="474" mass="53545">MNTFKIVFFFLFLFSSAQIEAQSKNVIIIFTDDQGYEDLSCFGSSNLQTPNIDRMAKEGLKLTSFYVASSVCSPSRAALLTGRMPKRVGVPGVLFPKPNEGGLPPDEVTIAELLKEKNYKTALVGKWHLGHDKKYLPLNQGFDSYYGIPYSNNMSVAPGIDISKDVVLNDNYTYEHMASDISRVEKNLTKVPEEDLKNKPPLMRGNEIIEYPTNQTTLTERYTKEAVSFIEQNKEKPFFLYFAHSFPHVPVFVGDKFKGSSGTTPYYDALQEIDWSVGEILKTLKENGLDENTMVIFTSDNGPNRHGSAKPLKGRKFDTYEGGQRVPAIIWAPGNIKAGTVSDEIVSSLDIFPTIANYAGISLPKNRVFDGYDMSYFFSGKTKKSPRKEMIFYGSNSTKIDGIRVGDWKYLIKGYRKTSWHKLSEADLKIKLFNVKDDKSESENVIDLNAKKAKKLLKRMQHFDTDLEMDISKK</sequence>
<dbReference type="InterPro" id="IPR050738">
    <property type="entry name" value="Sulfatase"/>
</dbReference>
<dbReference type="EMBL" id="JACATN010000003">
    <property type="protein sequence ID" value="MBT2161388.1"/>
    <property type="molecule type" value="Genomic_DNA"/>
</dbReference>
<dbReference type="Gene3D" id="3.40.720.10">
    <property type="entry name" value="Alkaline Phosphatase, subunit A"/>
    <property type="match status" value="1"/>
</dbReference>
<proteinExistence type="inferred from homology"/>
<feature type="signal peptide" evidence="6">
    <location>
        <begin position="1"/>
        <end position="21"/>
    </location>
</feature>
<dbReference type="SUPFAM" id="SSF53649">
    <property type="entry name" value="Alkaline phosphatase-like"/>
    <property type="match status" value="1"/>
</dbReference>
<feature type="region of interest" description="Disordered" evidence="5">
    <location>
        <begin position="295"/>
        <end position="314"/>
    </location>
</feature>
<keyword evidence="6" id="KW-0732">Signal</keyword>
<gene>
    <name evidence="8" type="ORF">HW347_08925</name>
</gene>
<keyword evidence="9" id="KW-1185">Reference proteome</keyword>
<keyword evidence="3" id="KW-0378">Hydrolase</keyword>
<evidence type="ECO:0000256" key="1">
    <source>
        <dbReference type="ARBA" id="ARBA00008779"/>
    </source>
</evidence>
<organism evidence="8 9">
    <name type="scientific">Zobellia barbeyronii</name>
    <dbReference type="NCBI Taxonomy" id="2748009"/>
    <lineage>
        <taxon>Bacteria</taxon>
        <taxon>Pseudomonadati</taxon>
        <taxon>Bacteroidota</taxon>
        <taxon>Flavobacteriia</taxon>
        <taxon>Flavobacteriales</taxon>
        <taxon>Flavobacteriaceae</taxon>
        <taxon>Zobellia</taxon>
    </lineage>
</organism>
<feature type="domain" description="Sulfatase N-terminal" evidence="7">
    <location>
        <begin position="24"/>
        <end position="361"/>
    </location>
</feature>
<dbReference type="PROSITE" id="PS00523">
    <property type="entry name" value="SULFATASE_1"/>
    <property type="match status" value="1"/>
</dbReference>
<reference evidence="9" key="2">
    <citation type="submission" date="2023-07" db="EMBL/GenBank/DDBJ databases">
        <title>Zobellia barbeyronii sp. nov., a new marine flavobacterium, isolated from green and red algae.</title>
        <authorList>
            <person name="Nedashkovskaya O.I."/>
            <person name="Otstavnykh N."/>
            <person name="Zhukova N."/>
            <person name="Guzev K."/>
            <person name="Chausova V."/>
            <person name="Tekutyeva L."/>
            <person name="Mikhailov V."/>
            <person name="Isaeva M."/>
        </authorList>
    </citation>
    <scope>NUCLEOTIDE SEQUENCE [LARGE SCALE GENOMIC DNA]</scope>
    <source>
        <strain evidence="9">KMM 6746</strain>
    </source>
</reference>
<dbReference type="Proteomes" id="UP000740413">
    <property type="component" value="Unassembled WGS sequence"/>
</dbReference>
<keyword evidence="4" id="KW-0106">Calcium</keyword>
<dbReference type="PANTHER" id="PTHR42693:SF53">
    <property type="entry name" value="ENDO-4-O-SULFATASE"/>
    <property type="match status" value="1"/>
</dbReference>
<evidence type="ECO:0000313" key="8">
    <source>
        <dbReference type="EMBL" id="MBT2161388.1"/>
    </source>
</evidence>
<name>A0ABS5WDA5_9FLAO</name>
<accession>A0ABS5WDA5</accession>
<comment type="caution">
    <text evidence="8">The sequence shown here is derived from an EMBL/GenBank/DDBJ whole genome shotgun (WGS) entry which is preliminary data.</text>
</comment>
<protein>
    <submittedName>
        <fullName evidence="8">Sulfatase</fullName>
    </submittedName>
</protein>
<feature type="chain" id="PRO_5047016147" evidence="6">
    <location>
        <begin position="22"/>
        <end position="474"/>
    </location>
</feature>
<evidence type="ECO:0000256" key="2">
    <source>
        <dbReference type="ARBA" id="ARBA00022723"/>
    </source>
</evidence>
<dbReference type="InterPro" id="IPR000917">
    <property type="entry name" value="Sulfatase_N"/>
</dbReference>
<evidence type="ECO:0000259" key="7">
    <source>
        <dbReference type="Pfam" id="PF00884"/>
    </source>
</evidence>
<dbReference type="PANTHER" id="PTHR42693">
    <property type="entry name" value="ARYLSULFATASE FAMILY MEMBER"/>
    <property type="match status" value="1"/>
</dbReference>
<dbReference type="InterPro" id="IPR024607">
    <property type="entry name" value="Sulfatase_CS"/>
</dbReference>
<evidence type="ECO:0000256" key="4">
    <source>
        <dbReference type="ARBA" id="ARBA00022837"/>
    </source>
</evidence>
<evidence type="ECO:0000313" key="9">
    <source>
        <dbReference type="Proteomes" id="UP000740413"/>
    </source>
</evidence>
<dbReference type="CDD" id="cd16026">
    <property type="entry name" value="GALNS_like"/>
    <property type="match status" value="1"/>
</dbReference>
<evidence type="ECO:0000256" key="3">
    <source>
        <dbReference type="ARBA" id="ARBA00022801"/>
    </source>
</evidence>
<comment type="similarity">
    <text evidence="1">Belongs to the sulfatase family.</text>
</comment>
<evidence type="ECO:0000256" key="5">
    <source>
        <dbReference type="SAM" id="MobiDB-lite"/>
    </source>
</evidence>
<dbReference type="InterPro" id="IPR017850">
    <property type="entry name" value="Alkaline_phosphatase_core_sf"/>
</dbReference>
<evidence type="ECO:0000256" key="6">
    <source>
        <dbReference type="SAM" id="SignalP"/>
    </source>
</evidence>
<dbReference type="Pfam" id="PF00884">
    <property type="entry name" value="Sulfatase"/>
    <property type="match status" value="1"/>
</dbReference>